<feature type="transmembrane region" description="Helical" evidence="1">
    <location>
        <begin position="12"/>
        <end position="35"/>
    </location>
</feature>
<keyword evidence="1" id="KW-0812">Transmembrane</keyword>
<protein>
    <submittedName>
        <fullName evidence="2">Uncharacterized protein</fullName>
    </submittedName>
</protein>
<name>A0A7S9XEI0_9VIRU</name>
<sequence length="247" mass="28982">MAAKLNFVNIMVYLWIFCLYILISKIIFGIIWAIIEVTYVFKDIKNYSISYNSPVMGPLAYGYDIITAGPMMIIWAGLFFIITVIILFLMIIWLILGGFPLFLKYKSPFKELTPIFKVILNKVPFKPVFNRYSSELTLILQDTMKKYRKAAFENFTDKKVIENFSSKKEYLDDDFYNDIKNYYKMKDNYYIGAYKSYKHSDEASLYKTYKIITPDMDDNEIWGVISENNIVAGKILSQSMVSKKFKI</sequence>
<accession>A0A7S9XEI0</accession>
<reference evidence="2" key="1">
    <citation type="submission" date="2020-08" db="EMBL/GenBank/DDBJ databases">
        <title>Bridging the membrane lipid divide: bacteria of the FCB group superphylum have the potential to synthesize archaeal ether lipids.</title>
        <authorList>
            <person name="Villanueva L."/>
            <person name="von Meijenfeldt F.A.B."/>
            <person name="Westbye A.B."/>
            <person name="Yadav S."/>
            <person name="Hopmans E.C."/>
            <person name="Dutilh B.E."/>
            <person name="Sinninghe Damste J.S."/>
        </authorList>
    </citation>
    <scope>NUCLEOTIDE SEQUENCE</scope>
    <source>
        <strain evidence="2">NIOZ-UU159</strain>
    </source>
</reference>
<organism evidence="2">
    <name type="scientific">Virus NIOZ-UU159</name>
    <dbReference type="NCBI Taxonomy" id="2763270"/>
    <lineage>
        <taxon>Viruses</taxon>
    </lineage>
</organism>
<evidence type="ECO:0000313" key="2">
    <source>
        <dbReference type="EMBL" id="QPI16919.1"/>
    </source>
</evidence>
<keyword evidence="1" id="KW-1133">Transmembrane helix</keyword>
<keyword evidence="1" id="KW-0472">Membrane</keyword>
<feature type="transmembrane region" description="Helical" evidence="1">
    <location>
        <begin position="73"/>
        <end position="103"/>
    </location>
</feature>
<gene>
    <name evidence="2" type="ORF">NIOZUU159_00416</name>
</gene>
<dbReference type="EMBL" id="MW030615">
    <property type="protein sequence ID" value="QPI16919.1"/>
    <property type="molecule type" value="Genomic_DNA"/>
</dbReference>
<proteinExistence type="predicted"/>
<evidence type="ECO:0000256" key="1">
    <source>
        <dbReference type="SAM" id="Phobius"/>
    </source>
</evidence>